<dbReference type="PANTHER" id="PTHR39937:SF1">
    <property type="entry name" value="ATP SYNTHASE PROTEIN 8"/>
    <property type="match status" value="1"/>
</dbReference>
<evidence type="ECO:0000256" key="13">
    <source>
        <dbReference type="ARBA" id="ARBA00064647"/>
    </source>
</evidence>
<keyword evidence="6 14" id="KW-0375">Hydrogen ion transport</keyword>
<keyword evidence="8 14" id="KW-0406">Ion transport</keyword>
<dbReference type="CTD" id="4509"/>
<gene>
    <name evidence="16" type="primary">ATP8</name>
</gene>
<dbReference type="EMBL" id="KJ643927">
    <property type="protein sequence ID" value="AID52400.1"/>
    <property type="molecule type" value="Genomic_DNA"/>
</dbReference>
<feature type="transmembrane region" description="Helical" evidence="15">
    <location>
        <begin position="6"/>
        <end position="24"/>
    </location>
</feature>
<evidence type="ECO:0000256" key="12">
    <source>
        <dbReference type="ARBA" id="ARBA00053067"/>
    </source>
</evidence>
<organism evidence="16">
    <name type="scientific">Protonibea diacanthus</name>
    <dbReference type="NCBI Taxonomy" id="335060"/>
    <lineage>
        <taxon>Eukaryota</taxon>
        <taxon>Metazoa</taxon>
        <taxon>Chordata</taxon>
        <taxon>Craniata</taxon>
        <taxon>Vertebrata</taxon>
        <taxon>Euteleostomi</taxon>
        <taxon>Actinopterygii</taxon>
        <taxon>Neopterygii</taxon>
        <taxon>Teleostei</taxon>
        <taxon>Neoteleostei</taxon>
        <taxon>Acanthomorphata</taxon>
        <taxon>Eupercaria</taxon>
        <taxon>Sciaenidae</taxon>
        <taxon>Protonibea</taxon>
    </lineage>
</organism>
<geneLocation type="mitochondrion" evidence="16"/>
<dbReference type="GO" id="GO:0015078">
    <property type="term" value="F:proton transmembrane transporter activity"/>
    <property type="evidence" value="ECO:0007669"/>
    <property type="project" value="InterPro"/>
</dbReference>
<evidence type="ECO:0000256" key="7">
    <source>
        <dbReference type="ARBA" id="ARBA00022989"/>
    </source>
</evidence>
<keyword evidence="5 14" id="KW-0812">Transmembrane</keyword>
<evidence type="ECO:0000313" key="16">
    <source>
        <dbReference type="EMBL" id="AID52400.1"/>
    </source>
</evidence>
<dbReference type="RefSeq" id="YP_009048800.1">
    <property type="nucleotide sequence ID" value="NC_024573.1"/>
</dbReference>
<evidence type="ECO:0000256" key="11">
    <source>
        <dbReference type="ARBA" id="ARBA00023310"/>
    </source>
</evidence>
<dbReference type="GeneID" id="19908909"/>
<dbReference type="PANTHER" id="PTHR39937">
    <property type="entry name" value="ATP SYNTHASE PROTEIN 8"/>
    <property type="match status" value="1"/>
</dbReference>
<evidence type="ECO:0000256" key="10">
    <source>
        <dbReference type="ARBA" id="ARBA00023136"/>
    </source>
</evidence>
<evidence type="ECO:0000256" key="15">
    <source>
        <dbReference type="SAM" id="Phobius"/>
    </source>
</evidence>
<proteinExistence type="inferred from homology"/>
<evidence type="ECO:0000256" key="8">
    <source>
        <dbReference type="ARBA" id="ARBA00023065"/>
    </source>
</evidence>
<sequence length="55" mass="6432">MPQLNPSPWLAIMIFSWLTFLIIIPPKIMAHIMPNEPASQDPGKSKMDTWNWPWL</sequence>
<keyword evidence="4 14" id="KW-0138">CF(0)</keyword>
<evidence type="ECO:0000256" key="1">
    <source>
        <dbReference type="ARBA" id="ARBA00004304"/>
    </source>
</evidence>
<dbReference type="Pfam" id="PF00895">
    <property type="entry name" value="ATP-synt_8"/>
    <property type="match status" value="1"/>
</dbReference>
<keyword evidence="9 14" id="KW-0496">Mitochondrion</keyword>
<evidence type="ECO:0000256" key="6">
    <source>
        <dbReference type="ARBA" id="ARBA00022781"/>
    </source>
</evidence>
<evidence type="ECO:0000256" key="4">
    <source>
        <dbReference type="ARBA" id="ARBA00022547"/>
    </source>
</evidence>
<evidence type="ECO:0000256" key="9">
    <source>
        <dbReference type="ARBA" id="ARBA00023128"/>
    </source>
</evidence>
<evidence type="ECO:0000256" key="14">
    <source>
        <dbReference type="RuleBase" id="RU003661"/>
    </source>
</evidence>
<protein>
    <recommendedName>
        <fullName evidence="14">ATP synthase complex subunit 8</fullName>
    </recommendedName>
</protein>
<dbReference type="InterPro" id="IPR001421">
    <property type="entry name" value="ATP8_metazoa"/>
</dbReference>
<reference evidence="16" key="1">
    <citation type="journal article" date="2014" name="Mitochondrial DNA">
        <title>The complete mitochondrial genome of the black jewfish Protonibea diacanthus (Perciformes: Sciaenidae).</title>
        <authorList>
            <person name="Taillebois L."/>
            <person name="Crook D."/>
            <person name="Saunders T."/>
            <person name="Ovenden J."/>
        </authorList>
    </citation>
    <scope>NUCLEOTIDE SEQUENCE</scope>
</reference>
<keyword evidence="3 14" id="KW-0813">Transport</keyword>
<evidence type="ECO:0000256" key="3">
    <source>
        <dbReference type="ARBA" id="ARBA00022448"/>
    </source>
</evidence>
<comment type="function">
    <text evidence="12">Subunit 8, of the mitochondrial membrane ATP synthase complex (F(1)F(0) ATP synthase or Complex V) that produces ATP from ADP in the presence of a proton gradient across the membrane which is generated by electron transport complexes of the respiratory chain. ATP synthase complex consist of a soluble F(1) head domain - the catalytic core - and a membrane F(1) domain - the membrane proton channel. These two domains are linked by a central stalk rotating inside the F(1) region and a stationary peripheral stalk. During catalysis, ATP synthesis in the catalytic domain of F(1) is coupled via a rotary mechanism of the central stalk subunits to proton translocation. In vivo, can only synthesize ATP although its ATP hydrolase activity can be activated artificially in vitro. Part of the complex F(0) domain.</text>
</comment>
<keyword evidence="7 15" id="KW-1133">Transmembrane helix</keyword>
<dbReference type="GO" id="GO:0015986">
    <property type="term" value="P:proton motive force-driven ATP synthesis"/>
    <property type="evidence" value="ECO:0007669"/>
    <property type="project" value="InterPro"/>
</dbReference>
<comment type="subcellular location">
    <subcellularLocation>
        <location evidence="1 14">Mitochondrion membrane</location>
        <topology evidence="1 14">Single-pass membrane protein</topology>
    </subcellularLocation>
</comment>
<comment type="similarity">
    <text evidence="2 14">Belongs to the ATPase protein 8 family.</text>
</comment>
<dbReference type="AlphaFoldDB" id="A0A068ENP1"/>
<accession>A0A068ENP1</accession>
<name>A0A068ENP1_9TELE</name>
<dbReference type="InterPro" id="IPR050635">
    <property type="entry name" value="ATPase_protein_8"/>
</dbReference>
<comment type="subunit">
    <text evidence="13">Component of the ATP synthase complex composed at least of ATP5F1A/subunit alpha, ATP5F1B/subunit beta, ATP5MC1/subunit c (homooctomer), MT-ATP6/subunit a, MT-ATP8/subunit 8, ATP5ME/subunit e, ATP5MF/subunit f, ATP5MG/subunit g, ATP5MK/subunit k, ATP5MJ/subunit j, ATP5F1C/subunit gamma, ATP5F1D/subunit delta, ATP5F1E/subunit epsilon, ATP5PF/subunit F6, ATP5PB/subunit b, ATP5PD/subunit d, ATP5PO/subunit OSCP. ATP synthase complex consists of a soluble F(1) head domain (subunits alpha(3) and beta(3)) - the catalytic core - and a membrane F(0) domain - the membrane proton channel (subunits c, a, 8, e, f, g, k and j). These two domains are linked by a central stalk (subunits gamma, delta, and epsilon) rotating inside the F1 region and a stationary peripheral stalk (subunits F6, b, d, and OSCP).</text>
</comment>
<keyword evidence="11" id="KW-0066">ATP synthesis</keyword>
<evidence type="ECO:0000256" key="2">
    <source>
        <dbReference type="ARBA" id="ARBA00008892"/>
    </source>
</evidence>
<dbReference type="GO" id="GO:0045259">
    <property type="term" value="C:proton-transporting ATP synthase complex"/>
    <property type="evidence" value="ECO:0007669"/>
    <property type="project" value="UniProtKB-KW"/>
</dbReference>
<evidence type="ECO:0000256" key="5">
    <source>
        <dbReference type="ARBA" id="ARBA00022692"/>
    </source>
</evidence>
<keyword evidence="10 15" id="KW-0472">Membrane</keyword>
<dbReference type="GO" id="GO:0031966">
    <property type="term" value="C:mitochondrial membrane"/>
    <property type="evidence" value="ECO:0007669"/>
    <property type="project" value="UniProtKB-SubCell"/>
</dbReference>